<dbReference type="EMBL" id="BNJK01000001">
    <property type="protein sequence ID" value="GHO92689.1"/>
    <property type="molecule type" value="Genomic_DNA"/>
</dbReference>
<comment type="caution">
    <text evidence="2">The sequence shown here is derived from an EMBL/GenBank/DDBJ whole genome shotgun (WGS) entry which is preliminary data.</text>
</comment>
<feature type="transmembrane region" description="Helical" evidence="1">
    <location>
        <begin position="172"/>
        <end position="189"/>
    </location>
</feature>
<feature type="transmembrane region" description="Helical" evidence="1">
    <location>
        <begin position="209"/>
        <end position="231"/>
    </location>
</feature>
<keyword evidence="1" id="KW-0472">Membrane</keyword>
<feature type="transmembrane region" description="Helical" evidence="1">
    <location>
        <begin position="12"/>
        <end position="36"/>
    </location>
</feature>
<dbReference type="AlphaFoldDB" id="A0A8J3IJP7"/>
<feature type="transmembrane region" description="Helical" evidence="1">
    <location>
        <begin position="72"/>
        <end position="92"/>
    </location>
</feature>
<evidence type="ECO:0008006" key="4">
    <source>
        <dbReference type="Google" id="ProtNLM"/>
    </source>
</evidence>
<sequence>MSLQIHDLARWNHVSLVLGGCIWGVVALASLFGWLVLNDLQVVLLLALFVITPLAVPLVLRPKEDHFLSQLSALVLFLQPLASLLGGVAFFLDTGLLAATFAVVWFLFTGLLALIGLVRLCQMLRQQRTSLADLCLAVAWLYLPIGSTWMVLARWGLQPLGFGVHTDLLTAVHFHFIALAALIITGLTGQSIHTTRTTQHGIFRTAYRIAALGVLIDPLLVAAGLTIAQVTSLHFLDTAPADLLALSLILISLLGLHFVVPTTTSRFAQVLLILSYTTVFFTMLFAGAYTLGGATGVWTITIPQMIAIHGLENALVFGFCGLLGWRIKTAQGKVRGEECA</sequence>
<protein>
    <recommendedName>
        <fullName evidence="4">YndJ-like protein</fullName>
    </recommendedName>
</protein>
<keyword evidence="3" id="KW-1185">Reference proteome</keyword>
<dbReference type="InterPro" id="IPR025450">
    <property type="entry name" value="YndJ-like"/>
</dbReference>
<feature type="transmembrane region" description="Helical" evidence="1">
    <location>
        <begin position="267"/>
        <end position="286"/>
    </location>
</feature>
<feature type="transmembrane region" description="Helical" evidence="1">
    <location>
        <begin position="243"/>
        <end position="260"/>
    </location>
</feature>
<evidence type="ECO:0000313" key="3">
    <source>
        <dbReference type="Proteomes" id="UP000597444"/>
    </source>
</evidence>
<organism evidence="2 3">
    <name type="scientific">Reticulibacter mediterranei</name>
    <dbReference type="NCBI Taxonomy" id="2778369"/>
    <lineage>
        <taxon>Bacteria</taxon>
        <taxon>Bacillati</taxon>
        <taxon>Chloroflexota</taxon>
        <taxon>Ktedonobacteria</taxon>
        <taxon>Ktedonobacterales</taxon>
        <taxon>Reticulibacteraceae</taxon>
        <taxon>Reticulibacter</taxon>
    </lineage>
</organism>
<dbReference type="Proteomes" id="UP000597444">
    <property type="component" value="Unassembled WGS sequence"/>
</dbReference>
<evidence type="ECO:0000256" key="1">
    <source>
        <dbReference type="SAM" id="Phobius"/>
    </source>
</evidence>
<proteinExistence type="predicted"/>
<name>A0A8J3IJP7_9CHLR</name>
<dbReference type="RefSeq" id="WP_220203511.1">
    <property type="nucleotide sequence ID" value="NZ_BNJK01000001.1"/>
</dbReference>
<gene>
    <name evidence="2" type="ORF">KSF_027370</name>
</gene>
<accession>A0A8J3IJP7</accession>
<keyword evidence="1" id="KW-1133">Transmembrane helix</keyword>
<feature type="transmembrane region" description="Helical" evidence="1">
    <location>
        <begin position="306"/>
        <end position="325"/>
    </location>
</feature>
<feature type="transmembrane region" description="Helical" evidence="1">
    <location>
        <begin position="130"/>
        <end position="152"/>
    </location>
</feature>
<feature type="transmembrane region" description="Helical" evidence="1">
    <location>
        <begin position="98"/>
        <end position="118"/>
    </location>
</feature>
<feature type="transmembrane region" description="Helical" evidence="1">
    <location>
        <begin position="42"/>
        <end position="60"/>
    </location>
</feature>
<keyword evidence="1" id="KW-0812">Transmembrane</keyword>
<reference evidence="2" key="1">
    <citation type="submission" date="2020-10" db="EMBL/GenBank/DDBJ databases">
        <title>Taxonomic study of unclassified bacteria belonging to the class Ktedonobacteria.</title>
        <authorList>
            <person name="Yabe S."/>
            <person name="Wang C.M."/>
            <person name="Zheng Y."/>
            <person name="Sakai Y."/>
            <person name="Cavaletti L."/>
            <person name="Monciardini P."/>
            <person name="Donadio S."/>
        </authorList>
    </citation>
    <scope>NUCLEOTIDE SEQUENCE</scope>
    <source>
        <strain evidence="2">ID150040</strain>
    </source>
</reference>
<dbReference type="Pfam" id="PF14158">
    <property type="entry name" value="YndJ"/>
    <property type="match status" value="1"/>
</dbReference>
<evidence type="ECO:0000313" key="2">
    <source>
        <dbReference type="EMBL" id="GHO92689.1"/>
    </source>
</evidence>